<organism evidence="2 3">
    <name type="scientific">Paenibacillus flagellatus</name>
    <dbReference type="NCBI Taxonomy" id="2211139"/>
    <lineage>
        <taxon>Bacteria</taxon>
        <taxon>Bacillati</taxon>
        <taxon>Bacillota</taxon>
        <taxon>Bacilli</taxon>
        <taxon>Bacillales</taxon>
        <taxon>Paenibacillaceae</taxon>
        <taxon>Paenibacillus</taxon>
    </lineage>
</organism>
<feature type="transmembrane region" description="Helical" evidence="1">
    <location>
        <begin position="137"/>
        <end position="155"/>
    </location>
</feature>
<evidence type="ECO:0000256" key="1">
    <source>
        <dbReference type="SAM" id="Phobius"/>
    </source>
</evidence>
<feature type="transmembrane region" description="Helical" evidence="1">
    <location>
        <begin position="104"/>
        <end position="125"/>
    </location>
</feature>
<protein>
    <submittedName>
        <fullName evidence="2">Uncharacterized protein</fullName>
    </submittedName>
</protein>
<name>A0A2V5KQ42_9BACL</name>
<feature type="transmembrane region" description="Helical" evidence="1">
    <location>
        <begin position="291"/>
        <end position="308"/>
    </location>
</feature>
<evidence type="ECO:0000313" key="3">
    <source>
        <dbReference type="Proteomes" id="UP000247476"/>
    </source>
</evidence>
<gene>
    <name evidence="2" type="ORF">DLM86_28530</name>
</gene>
<dbReference type="InterPro" id="IPR010288">
    <property type="entry name" value="EcsB_ABC"/>
</dbReference>
<keyword evidence="1" id="KW-1133">Transmembrane helix</keyword>
<feature type="transmembrane region" description="Helical" evidence="1">
    <location>
        <begin position="167"/>
        <end position="188"/>
    </location>
</feature>
<keyword evidence="1" id="KW-0812">Transmembrane</keyword>
<proteinExistence type="predicted"/>
<sequence length="405" mass="45157">MIDAKRLFVRRLRSEWRFQYRVWKMAVDWTVALYIVIPALAVAAYQYASWWRVAPGWAEGVPLPVWLAAVYVLTGFGGVRLFLEEADQLFLIRNASWMNRLKRSGIAYSLAVRTIGSAAAAAAAAPFLVRVHEYETGRLLLLGVLAVFAGTHSVLARRLLELTLPRFAGGGASVLAYAALGALFVAAAMPGAAWWQPLALAALLAGSTAWLAKVRLRLAGTFYRDAAYEYERRMRFAALLLAQVAPRPSKLLRRRTPLLFRGSRKLFRRRTPDRVLAETIVKSFFRSGTQLKLYIQFAFAVCFGIAAMPVAAKWLFALGISLLMAYWVKQYGKEVTASSFVKLFPWKDEDRLRAIGRATPLLFMPAFAPAGLLLGWTAYGLWAGLLLVPAGWLLGYALGRLFNSW</sequence>
<dbReference type="EMBL" id="QJVJ01000017">
    <property type="protein sequence ID" value="PYI50716.1"/>
    <property type="molecule type" value="Genomic_DNA"/>
</dbReference>
<dbReference type="Pfam" id="PF05975">
    <property type="entry name" value="EcsB"/>
    <property type="match status" value="1"/>
</dbReference>
<feature type="transmembrane region" description="Helical" evidence="1">
    <location>
        <begin position="194"/>
        <end position="212"/>
    </location>
</feature>
<dbReference type="GO" id="GO:0016020">
    <property type="term" value="C:membrane"/>
    <property type="evidence" value="ECO:0007669"/>
    <property type="project" value="InterPro"/>
</dbReference>
<keyword evidence="3" id="KW-1185">Reference proteome</keyword>
<feature type="transmembrane region" description="Helical" evidence="1">
    <location>
        <begin position="21"/>
        <end position="45"/>
    </location>
</feature>
<evidence type="ECO:0000313" key="2">
    <source>
        <dbReference type="EMBL" id="PYI50716.1"/>
    </source>
</evidence>
<feature type="transmembrane region" description="Helical" evidence="1">
    <location>
        <begin position="379"/>
        <end position="399"/>
    </location>
</feature>
<comment type="caution">
    <text evidence="2">The sequence shown here is derived from an EMBL/GenBank/DDBJ whole genome shotgun (WGS) entry which is preliminary data.</text>
</comment>
<dbReference type="AlphaFoldDB" id="A0A2V5KQ42"/>
<dbReference type="Proteomes" id="UP000247476">
    <property type="component" value="Unassembled WGS sequence"/>
</dbReference>
<keyword evidence="1" id="KW-0472">Membrane</keyword>
<accession>A0A2V5KQ42</accession>
<dbReference type="RefSeq" id="WP_110843460.1">
    <property type="nucleotide sequence ID" value="NZ_QJVJ01000017.1"/>
</dbReference>
<reference evidence="2 3" key="1">
    <citation type="submission" date="2018-05" db="EMBL/GenBank/DDBJ databases">
        <title>Paenibacillus flagellatus sp. nov., isolated from selenium mineral soil.</title>
        <authorList>
            <person name="Dai X."/>
        </authorList>
    </citation>
    <scope>NUCLEOTIDE SEQUENCE [LARGE SCALE GENOMIC DNA]</scope>
    <source>
        <strain evidence="2 3">DXL2</strain>
    </source>
</reference>
<feature type="transmembrane region" description="Helical" evidence="1">
    <location>
        <begin position="65"/>
        <end position="83"/>
    </location>
</feature>